<dbReference type="SUPFAM" id="SSF52777">
    <property type="entry name" value="CoA-dependent acyltransferases"/>
    <property type="match status" value="2"/>
</dbReference>
<evidence type="ECO:0000259" key="8">
    <source>
        <dbReference type="Pfam" id="PF06974"/>
    </source>
</evidence>
<dbReference type="Pfam" id="PF03007">
    <property type="entry name" value="WS_DGAT_cat"/>
    <property type="match status" value="1"/>
</dbReference>
<feature type="domain" description="O-acyltransferase WSD1 C-terminal" evidence="8">
    <location>
        <begin position="643"/>
        <end position="786"/>
    </location>
</feature>
<dbReference type="PANTHER" id="PTHR43025:SF3">
    <property type="entry name" value="MONOGALACTOSYLDIACYLGLYCEROL SYNTHASE 1, CHLOROPLASTIC"/>
    <property type="match status" value="1"/>
</dbReference>
<dbReference type="EMBL" id="JADEYC010000019">
    <property type="protein sequence ID" value="MBE9375213.1"/>
    <property type="molecule type" value="Genomic_DNA"/>
</dbReference>
<gene>
    <name evidence="9" type="ORF">IQ251_12240</name>
</gene>
<dbReference type="Pfam" id="PF04101">
    <property type="entry name" value="Glyco_tran_28_C"/>
    <property type="match status" value="1"/>
</dbReference>
<evidence type="ECO:0000259" key="5">
    <source>
        <dbReference type="Pfam" id="PF03007"/>
    </source>
</evidence>
<dbReference type="PANTHER" id="PTHR43025">
    <property type="entry name" value="MONOGALACTOSYLDIACYLGLYCEROL SYNTHASE"/>
    <property type="match status" value="1"/>
</dbReference>
<dbReference type="GO" id="GO:0004144">
    <property type="term" value="F:diacylglycerol O-acyltransferase activity"/>
    <property type="evidence" value="ECO:0007669"/>
    <property type="project" value="InterPro"/>
</dbReference>
<evidence type="ECO:0000313" key="10">
    <source>
        <dbReference type="Proteomes" id="UP000598360"/>
    </source>
</evidence>
<dbReference type="InterPro" id="IPR007235">
    <property type="entry name" value="Glyco_trans_28_C"/>
</dbReference>
<keyword evidence="4" id="KW-0808">Transferase</keyword>
<proteinExistence type="inferred from homology"/>
<dbReference type="InterPro" id="IPR009721">
    <property type="entry name" value="O-acyltransferase_WSD1_C"/>
</dbReference>
<sequence>MTDQPRKVLLVSATIGEGHNATARAVEEVAHRHWPGVEVEWVDALRAMGGWVPRTFNRIYVLNVETTPWLYDFFYDALWRYRWFADACRRFVGAWSGRCLLPAVRAVSPDLVVSTYPLGTAGLDWMRRHGLLDVPLAAVVSDFSPHPFWVYAEADQHLVMSETSARALRSAEPDAVGSACSPPVVTAFRPRERGAARAAAGLPDGFTALISCGSLGFGSVERAARAALRVREVRAVLVVCGRNAALREQLRTRLPDPRLAALGWVEDMPGLMACSDVVISNAGGATALEALACGRAAVTFEPIAGHGRANAELMAEAELADLCPREQDLTALLQQLATDPDALAEREQRAHKHRQRADFDEQVAAMPALPRHSGRRPLRPQDAFFVHAGTPHVPQQTGAVLHLGGDVPAHERAEHIAARITEHAAGLGLLTRRLVLRPGRRPQWAHVPRIDPAEHLRCREVDDPERAAAVLADFFTEPVRTDRPPWELLVLRESADGRTRLLAKMHHALGDGVAVTSALLRLLCDGPHPPELRPAAETRSARERVRGLVSGLLSLAAAGPAPPVPTSGRSSAARSFGFAELPADRVRSAARAHGVSSSVLLVGCVAEALHRMTGSATPDDLFRVMVPRTARTGRNGPGPDAPGNYTASMSVDLPVGPMRVADRLAAVDSALDAPERAGQPVASAAVLSLLGRLPAPLHAAVVRRIYHRRFFSAVVSVLPGRRRGADIDGHHLEAVSPVLSLADGTGVAVGAVNWGSRVGFGVTTDPELAPRADSLAGALREAFAELDEDGRG</sequence>
<dbReference type="GO" id="GO:0009247">
    <property type="term" value="P:glycolipid biosynthetic process"/>
    <property type="evidence" value="ECO:0007669"/>
    <property type="project" value="InterPro"/>
</dbReference>
<dbReference type="InterPro" id="IPR023213">
    <property type="entry name" value="CAT-like_dom_sf"/>
</dbReference>
<evidence type="ECO:0000256" key="4">
    <source>
        <dbReference type="ARBA" id="ARBA00022679"/>
    </source>
</evidence>
<dbReference type="InterPro" id="IPR050519">
    <property type="entry name" value="Glycosyltransf_28_UgtP"/>
</dbReference>
<comment type="caution">
    <text evidence="9">The sequence shown here is derived from an EMBL/GenBank/DDBJ whole genome shotgun (WGS) entry which is preliminary data.</text>
</comment>
<dbReference type="Pfam" id="PF06925">
    <property type="entry name" value="MGDG_synth"/>
    <property type="match status" value="1"/>
</dbReference>
<name>A0A929BCQ9_9PSEU</name>
<evidence type="ECO:0000256" key="2">
    <source>
        <dbReference type="ARBA" id="ARBA00006962"/>
    </source>
</evidence>
<dbReference type="InterPro" id="IPR004255">
    <property type="entry name" value="O-acyltransferase_WSD1_N"/>
</dbReference>
<dbReference type="Pfam" id="PF06974">
    <property type="entry name" value="WS_DGAT_C"/>
    <property type="match status" value="1"/>
</dbReference>
<reference evidence="9" key="1">
    <citation type="submission" date="2020-10" db="EMBL/GenBank/DDBJ databases">
        <title>Diversity and distribution of actinomycetes associated with coral in the coast of Hainan.</title>
        <authorList>
            <person name="Li F."/>
        </authorList>
    </citation>
    <scope>NUCLEOTIDE SEQUENCE</scope>
    <source>
        <strain evidence="9">HNM0983</strain>
    </source>
</reference>
<dbReference type="Gene3D" id="3.30.559.30">
    <property type="entry name" value="Nonribosomal peptide synthetase, condensation domain"/>
    <property type="match status" value="1"/>
</dbReference>
<dbReference type="Proteomes" id="UP000598360">
    <property type="component" value="Unassembled WGS sequence"/>
</dbReference>
<comment type="subcellular location">
    <subcellularLocation>
        <location evidence="1">Membrane</location>
    </subcellularLocation>
</comment>
<evidence type="ECO:0000256" key="3">
    <source>
        <dbReference type="ARBA" id="ARBA00022676"/>
    </source>
</evidence>
<dbReference type="SUPFAM" id="SSF53756">
    <property type="entry name" value="UDP-Glycosyltransferase/glycogen phosphorylase"/>
    <property type="match status" value="1"/>
</dbReference>
<dbReference type="RefSeq" id="WP_193928662.1">
    <property type="nucleotide sequence ID" value="NZ_JADEYC010000019.1"/>
</dbReference>
<feature type="domain" description="Diacylglycerol glucosyltransferase N-terminal" evidence="7">
    <location>
        <begin position="19"/>
        <end position="169"/>
    </location>
</feature>
<keyword evidence="10" id="KW-1185">Reference proteome</keyword>
<dbReference type="Gene3D" id="3.30.559.10">
    <property type="entry name" value="Chloramphenicol acetyltransferase-like domain"/>
    <property type="match status" value="1"/>
</dbReference>
<feature type="domain" description="Glycosyl transferase family 28 C-terminal" evidence="6">
    <location>
        <begin position="208"/>
        <end position="357"/>
    </location>
</feature>
<dbReference type="GO" id="GO:0045017">
    <property type="term" value="P:glycerolipid biosynthetic process"/>
    <property type="evidence" value="ECO:0007669"/>
    <property type="project" value="InterPro"/>
</dbReference>
<organism evidence="9 10">
    <name type="scientific">Saccharopolyspora montiporae</name>
    <dbReference type="NCBI Taxonomy" id="2781240"/>
    <lineage>
        <taxon>Bacteria</taxon>
        <taxon>Bacillati</taxon>
        <taxon>Actinomycetota</taxon>
        <taxon>Actinomycetes</taxon>
        <taxon>Pseudonocardiales</taxon>
        <taxon>Pseudonocardiaceae</taxon>
        <taxon>Saccharopolyspora</taxon>
    </lineage>
</organism>
<evidence type="ECO:0000259" key="6">
    <source>
        <dbReference type="Pfam" id="PF04101"/>
    </source>
</evidence>
<protein>
    <submittedName>
        <fullName evidence="9">DUF1298 domain-containing protein</fullName>
    </submittedName>
</protein>
<dbReference type="InterPro" id="IPR009695">
    <property type="entry name" value="Diacylglyc_glucosyltr_N"/>
</dbReference>
<dbReference type="AlphaFoldDB" id="A0A929BCQ9"/>
<keyword evidence="3" id="KW-0328">Glycosyltransferase</keyword>
<dbReference type="GO" id="GO:0016758">
    <property type="term" value="F:hexosyltransferase activity"/>
    <property type="evidence" value="ECO:0007669"/>
    <property type="project" value="InterPro"/>
</dbReference>
<dbReference type="Gene3D" id="3.40.50.2000">
    <property type="entry name" value="Glycogen Phosphorylase B"/>
    <property type="match status" value="1"/>
</dbReference>
<evidence type="ECO:0000256" key="1">
    <source>
        <dbReference type="ARBA" id="ARBA00004370"/>
    </source>
</evidence>
<dbReference type="GO" id="GO:0016020">
    <property type="term" value="C:membrane"/>
    <property type="evidence" value="ECO:0007669"/>
    <property type="project" value="UniProtKB-SubCell"/>
</dbReference>
<feature type="domain" description="O-acyltransferase WSD1-like N-terminal" evidence="5">
    <location>
        <begin position="378"/>
        <end position="551"/>
    </location>
</feature>
<evidence type="ECO:0000313" key="9">
    <source>
        <dbReference type="EMBL" id="MBE9375213.1"/>
    </source>
</evidence>
<evidence type="ECO:0000259" key="7">
    <source>
        <dbReference type="Pfam" id="PF06925"/>
    </source>
</evidence>
<comment type="similarity">
    <text evidence="2">Belongs to the glycosyltransferase 28 family.</text>
</comment>
<accession>A0A929BCQ9</accession>